<accession>A0AAE4FTA1</accession>
<proteinExistence type="predicted"/>
<dbReference type="InterPro" id="IPR002636">
    <property type="entry name" value="DUF29"/>
</dbReference>
<evidence type="ECO:0000313" key="1">
    <source>
        <dbReference type="EMBL" id="MDS3861458.1"/>
    </source>
</evidence>
<dbReference type="RefSeq" id="WP_322878700.1">
    <property type="nucleotide sequence ID" value="NZ_JAVMIP010000012.1"/>
</dbReference>
<name>A0AAE4FTA1_9CYAN</name>
<dbReference type="EMBL" id="JAVMIP010000012">
    <property type="protein sequence ID" value="MDS3861458.1"/>
    <property type="molecule type" value="Genomic_DNA"/>
</dbReference>
<sequence>MTLTPTKISQDLYDQDLMLWYQETITRLKQHDFNDLDIENLIEEIESLANRERRELKSRLFVLVCHYLKRLYVPSRQDYRGWDATIREQQRQLRQILKDSPSLKNYAHAQFPEIWTDALEEVNANYPNVAFPQAWSLTQTIEELVSPEFLVKLSQQKQS</sequence>
<keyword evidence="2" id="KW-1185">Reference proteome</keyword>
<dbReference type="PANTHER" id="PTHR34235:SF4">
    <property type="entry name" value="SLR0291 PROTEIN"/>
    <property type="match status" value="1"/>
</dbReference>
<dbReference type="Proteomes" id="UP001268256">
    <property type="component" value="Unassembled WGS sequence"/>
</dbReference>
<dbReference type="AlphaFoldDB" id="A0AAE4FTA1"/>
<comment type="caution">
    <text evidence="1">The sequence shown here is derived from an EMBL/GenBank/DDBJ whole genome shotgun (WGS) entry which is preliminary data.</text>
</comment>
<reference evidence="2" key="1">
    <citation type="submission" date="2023-07" db="EMBL/GenBank/DDBJ databases">
        <authorList>
            <person name="Luz R."/>
            <person name="Cordeiro R."/>
            <person name="Fonseca A."/>
            <person name="Goncalves V."/>
        </authorList>
    </citation>
    <scope>NUCLEOTIDE SEQUENCE [LARGE SCALE GENOMIC DNA]</scope>
    <source>
        <strain evidence="2">BACA0444</strain>
    </source>
</reference>
<evidence type="ECO:0000313" key="2">
    <source>
        <dbReference type="Proteomes" id="UP001268256"/>
    </source>
</evidence>
<dbReference type="PANTHER" id="PTHR34235">
    <property type="entry name" value="SLR1203 PROTEIN-RELATED"/>
    <property type="match status" value="1"/>
</dbReference>
<dbReference type="Pfam" id="PF01724">
    <property type="entry name" value="DUF29"/>
    <property type="match status" value="1"/>
</dbReference>
<protein>
    <submittedName>
        <fullName evidence="1">DUF29 domain-containing protein</fullName>
    </submittedName>
</protein>
<gene>
    <name evidence="1" type="ORF">RIF25_11630</name>
</gene>
<organism evidence="1 2">
    <name type="scientific">Pseudocalidococcus azoricus BACA0444</name>
    <dbReference type="NCBI Taxonomy" id="2918990"/>
    <lineage>
        <taxon>Bacteria</taxon>
        <taxon>Bacillati</taxon>
        <taxon>Cyanobacteriota</taxon>
        <taxon>Cyanophyceae</taxon>
        <taxon>Acaryochloridales</taxon>
        <taxon>Thermosynechococcaceae</taxon>
        <taxon>Pseudocalidococcus</taxon>
        <taxon>Pseudocalidococcus azoricus</taxon>
    </lineage>
</organism>
<dbReference type="Gene3D" id="1.20.1220.20">
    <property type="entry name" value="Uncharcterised protein PF01724"/>
    <property type="match status" value="1"/>
</dbReference>